<dbReference type="NCBIfam" id="NF033545">
    <property type="entry name" value="transpos_IS630"/>
    <property type="match status" value="1"/>
</dbReference>
<feature type="domain" description="Tc1-like transposase DDE" evidence="1">
    <location>
        <begin position="1"/>
        <end position="101"/>
    </location>
</feature>
<dbReference type="eggNOG" id="COG3335">
    <property type="taxonomic scope" value="Bacteria"/>
</dbReference>
<dbReference type="GO" id="GO:0003676">
    <property type="term" value="F:nucleic acid binding"/>
    <property type="evidence" value="ECO:0007669"/>
    <property type="project" value="InterPro"/>
</dbReference>
<evidence type="ECO:0000313" key="3">
    <source>
        <dbReference type="Proteomes" id="UP000020492"/>
    </source>
</evidence>
<dbReference type="InterPro" id="IPR036397">
    <property type="entry name" value="RNaseH_sf"/>
</dbReference>
<dbReference type="InterPro" id="IPR038717">
    <property type="entry name" value="Tc1-like_DDE_dom"/>
</dbReference>
<dbReference type="Proteomes" id="UP000020492">
    <property type="component" value="Unassembled WGS sequence"/>
</dbReference>
<sequence>MDYHTGETVVLTRTRKRRKEIAELLQQLLEKHPHERIYVAWDNASTHQDEEIEAVVRGAAGRLVLLYLPTYSPWLNPIEMLWRHFRREVTHCELFENIEALLAASQAFFERYNHRLGGVRSIIGSHPAQLP</sequence>
<accession>A0A016QS59</accession>
<proteinExistence type="predicted"/>
<organism evidence="2 3">
    <name type="scientific">Deinococcus phoenicis</name>
    <dbReference type="NCBI Taxonomy" id="1476583"/>
    <lineage>
        <taxon>Bacteria</taxon>
        <taxon>Thermotogati</taxon>
        <taxon>Deinococcota</taxon>
        <taxon>Deinococci</taxon>
        <taxon>Deinococcales</taxon>
        <taxon>Deinococcaceae</taxon>
        <taxon>Deinococcus</taxon>
    </lineage>
</organism>
<evidence type="ECO:0000313" key="2">
    <source>
        <dbReference type="EMBL" id="EYB68589.1"/>
    </source>
</evidence>
<dbReference type="InterPro" id="IPR012337">
    <property type="entry name" value="RNaseH-like_sf"/>
</dbReference>
<dbReference type="AlphaFoldDB" id="A0A016QS59"/>
<dbReference type="InterPro" id="IPR047655">
    <property type="entry name" value="Transpos_IS630-like"/>
</dbReference>
<protein>
    <recommendedName>
        <fullName evidence="1">Tc1-like transposase DDE domain-containing protein</fullName>
    </recommendedName>
</protein>
<comment type="caution">
    <text evidence="2">The sequence shown here is derived from an EMBL/GenBank/DDBJ whole genome shotgun (WGS) entry which is preliminary data.</text>
</comment>
<evidence type="ECO:0000259" key="1">
    <source>
        <dbReference type="Pfam" id="PF13358"/>
    </source>
</evidence>
<dbReference type="Gene3D" id="3.30.420.10">
    <property type="entry name" value="Ribonuclease H-like superfamily/Ribonuclease H"/>
    <property type="match status" value="1"/>
</dbReference>
<dbReference type="EMBL" id="JHAC01000020">
    <property type="protein sequence ID" value="EYB68589.1"/>
    <property type="molecule type" value="Genomic_DNA"/>
</dbReference>
<dbReference type="SUPFAM" id="SSF53098">
    <property type="entry name" value="Ribonuclease H-like"/>
    <property type="match status" value="1"/>
</dbReference>
<dbReference type="Pfam" id="PF13358">
    <property type="entry name" value="DDE_3"/>
    <property type="match status" value="1"/>
</dbReference>
<reference evidence="2 3" key="1">
    <citation type="submission" date="2014-03" db="EMBL/GenBank/DDBJ databases">
        <title>Draft genome sequence of Deinococcus phoenicis 1P10ME.</title>
        <authorList>
            <person name="Stepanov V.G."/>
            <person name="Vaishampayan P."/>
            <person name="Venkateswaran K."/>
            <person name="Fox G.E."/>
        </authorList>
    </citation>
    <scope>NUCLEOTIDE SEQUENCE [LARGE SCALE GENOMIC DNA]</scope>
    <source>
        <strain evidence="2 3">1P10ME</strain>
    </source>
</reference>
<keyword evidence="3" id="KW-1185">Reference proteome</keyword>
<name>A0A016QS59_9DEIO</name>
<dbReference type="PATRIC" id="fig|1476583.3.peg.1334"/>
<gene>
    <name evidence="2" type="ORF">DEIPH_ctg020orf0027</name>
</gene>